<feature type="domain" description="EAL" evidence="1">
    <location>
        <begin position="202"/>
        <end position="456"/>
    </location>
</feature>
<dbReference type="FunFam" id="3.20.20.450:FF:000001">
    <property type="entry name" value="Cyclic di-GMP phosphodiesterase yahA"/>
    <property type="match status" value="1"/>
</dbReference>
<protein>
    <recommendedName>
        <fullName evidence="5">GGDEF-domain containing protein</fullName>
    </recommendedName>
</protein>
<dbReference type="KEGG" id="slac:SKTS_32270"/>
<dbReference type="SMART" id="SM00267">
    <property type="entry name" value="GGDEF"/>
    <property type="match status" value="1"/>
</dbReference>
<dbReference type="Pfam" id="PF00563">
    <property type="entry name" value="EAL"/>
    <property type="match status" value="1"/>
</dbReference>
<name>A0A6F8VGQ0_9PROT</name>
<dbReference type="Gene3D" id="3.20.20.450">
    <property type="entry name" value="EAL domain"/>
    <property type="match status" value="1"/>
</dbReference>
<dbReference type="Pfam" id="PF00990">
    <property type="entry name" value="GGDEF"/>
    <property type="match status" value="1"/>
</dbReference>
<dbReference type="GO" id="GO:0071111">
    <property type="term" value="F:cyclic-guanylate-specific phosphodiesterase activity"/>
    <property type="evidence" value="ECO:0007669"/>
    <property type="project" value="InterPro"/>
</dbReference>
<accession>A0A6F8VGQ0</accession>
<evidence type="ECO:0000259" key="2">
    <source>
        <dbReference type="PROSITE" id="PS50887"/>
    </source>
</evidence>
<dbReference type="PANTHER" id="PTHR33121">
    <property type="entry name" value="CYCLIC DI-GMP PHOSPHODIESTERASE PDEF"/>
    <property type="match status" value="1"/>
</dbReference>
<gene>
    <name evidence="3" type="ORF">SKTS_32270</name>
</gene>
<dbReference type="SUPFAM" id="SSF55073">
    <property type="entry name" value="Nucleotide cyclase"/>
    <property type="match status" value="1"/>
</dbReference>
<dbReference type="InterPro" id="IPR000160">
    <property type="entry name" value="GGDEF_dom"/>
</dbReference>
<evidence type="ECO:0000313" key="3">
    <source>
        <dbReference type="EMBL" id="BCB28341.1"/>
    </source>
</evidence>
<dbReference type="Gene3D" id="3.30.70.270">
    <property type="match status" value="1"/>
</dbReference>
<dbReference type="PANTHER" id="PTHR33121:SF70">
    <property type="entry name" value="SIGNALING PROTEIN YKOW"/>
    <property type="match status" value="1"/>
</dbReference>
<dbReference type="Proteomes" id="UP000502260">
    <property type="component" value="Chromosome"/>
</dbReference>
<feature type="domain" description="GGDEF" evidence="2">
    <location>
        <begin position="58"/>
        <end position="191"/>
    </location>
</feature>
<dbReference type="RefSeq" id="WP_173067562.1">
    <property type="nucleotide sequence ID" value="NZ_AP022853.1"/>
</dbReference>
<proteinExistence type="predicted"/>
<dbReference type="PROSITE" id="PS50883">
    <property type="entry name" value="EAL"/>
    <property type="match status" value="1"/>
</dbReference>
<dbReference type="NCBIfam" id="TIGR00254">
    <property type="entry name" value="GGDEF"/>
    <property type="match status" value="1"/>
</dbReference>
<dbReference type="EMBL" id="AP022853">
    <property type="protein sequence ID" value="BCB28341.1"/>
    <property type="molecule type" value="Genomic_DNA"/>
</dbReference>
<reference evidence="4" key="1">
    <citation type="submission" date="2020-03" db="EMBL/GenBank/DDBJ databases">
        <title>Complete genome sequence of sulfur-oxidizing bacterium skT11.</title>
        <authorList>
            <person name="Kanda M."/>
            <person name="Kojima H."/>
            <person name="Fukui M."/>
        </authorList>
    </citation>
    <scope>NUCLEOTIDE SEQUENCE [LARGE SCALE GENOMIC DNA]</scope>
    <source>
        <strain evidence="4">skT11</strain>
    </source>
</reference>
<dbReference type="InterPro" id="IPR035919">
    <property type="entry name" value="EAL_sf"/>
</dbReference>
<sequence length="478" mass="53232">MPFQNAVNAVMFDSLEPMPVLSRPGPPEFHDSLTGLSNYTLFKNQLELCLSRAEDTAHSLAILVVGLDRFKQVNDTYGYAAGDMVLLSATRRLGELDIGNCPLARLGGDTFALAIENPKDRQDAADVAERIMRCLSEPFAVENEEIFLSASIGISLYPRQGEKICALIANAKTAMDQIKDHGRDNYAFYDPDLHQNRRSSRHSTLERALHHALDDNQLVLLYQPQIDLESGQIRGVEALLRWHHPELGTISPTEFIPLAEETGLIHAISDWVLRTACAQNSAWHRQGHTTMRMAVNLSAQQFSKPGLDQLVHEVLLDTGLAPRWLELELTETIALRDIDAAISTLKALKSMGVRIAIDDFGTGYSSLSYLKHFPVHSIKIDRSFINGITTNSSDAAITRAVIAMAQNLGVRVVAEGVESEKQLIFLRTYQCHEVQGYYFFRPLPEKSITQLLQRQSEKHADSPAWRNPVPVISVASNL</sequence>
<evidence type="ECO:0008006" key="5">
    <source>
        <dbReference type="Google" id="ProtNLM"/>
    </source>
</evidence>
<dbReference type="InterPro" id="IPR050706">
    <property type="entry name" value="Cyclic-di-GMP_PDE-like"/>
</dbReference>
<dbReference type="AlphaFoldDB" id="A0A6F8VGQ0"/>
<dbReference type="SMART" id="SM00052">
    <property type="entry name" value="EAL"/>
    <property type="match status" value="1"/>
</dbReference>
<dbReference type="CDD" id="cd01949">
    <property type="entry name" value="GGDEF"/>
    <property type="match status" value="1"/>
</dbReference>
<evidence type="ECO:0000259" key="1">
    <source>
        <dbReference type="PROSITE" id="PS50883"/>
    </source>
</evidence>
<keyword evidence="4" id="KW-1185">Reference proteome</keyword>
<dbReference type="CDD" id="cd01948">
    <property type="entry name" value="EAL"/>
    <property type="match status" value="1"/>
</dbReference>
<dbReference type="InterPro" id="IPR043128">
    <property type="entry name" value="Rev_trsase/Diguanyl_cyclase"/>
</dbReference>
<dbReference type="SUPFAM" id="SSF141868">
    <property type="entry name" value="EAL domain-like"/>
    <property type="match status" value="1"/>
</dbReference>
<dbReference type="PROSITE" id="PS50887">
    <property type="entry name" value="GGDEF"/>
    <property type="match status" value="1"/>
</dbReference>
<dbReference type="InterPro" id="IPR029787">
    <property type="entry name" value="Nucleotide_cyclase"/>
</dbReference>
<evidence type="ECO:0000313" key="4">
    <source>
        <dbReference type="Proteomes" id="UP000502260"/>
    </source>
</evidence>
<dbReference type="InterPro" id="IPR001633">
    <property type="entry name" value="EAL_dom"/>
</dbReference>
<organism evidence="3 4">
    <name type="scientific">Sulfurimicrobium lacus</name>
    <dbReference type="NCBI Taxonomy" id="2715678"/>
    <lineage>
        <taxon>Bacteria</taxon>
        <taxon>Pseudomonadati</taxon>
        <taxon>Pseudomonadota</taxon>
        <taxon>Betaproteobacteria</taxon>
        <taxon>Nitrosomonadales</taxon>
        <taxon>Sulfuricellaceae</taxon>
        <taxon>Sulfurimicrobium</taxon>
    </lineage>
</organism>